<dbReference type="InterPro" id="IPR013767">
    <property type="entry name" value="PAS_fold"/>
</dbReference>
<evidence type="ECO:0000313" key="8">
    <source>
        <dbReference type="EMBL" id="PSK15098.1"/>
    </source>
</evidence>
<dbReference type="Pfam" id="PF00989">
    <property type="entry name" value="PAS"/>
    <property type="match status" value="1"/>
</dbReference>
<evidence type="ECO:0000256" key="5">
    <source>
        <dbReference type="ARBA" id="ARBA00023163"/>
    </source>
</evidence>
<dbReference type="PROSITE" id="PS00688">
    <property type="entry name" value="SIGMA54_INTERACT_3"/>
    <property type="match status" value="1"/>
</dbReference>
<evidence type="ECO:0000313" key="9">
    <source>
        <dbReference type="Proteomes" id="UP000241645"/>
    </source>
</evidence>
<reference evidence="8 9" key="1">
    <citation type="submission" date="2018-03" db="EMBL/GenBank/DDBJ databases">
        <title>Brevisbacillus phylogenomics.</title>
        <authorList>
            <person name="Dunlap C."/>
        </authorList>
    </citation>
    <scope>NUCLEOTIDE SEQUENCE [LARGE SCALE GENOMIC DNA]</scope>
    <source>
        <strain evidence="8 9">NRRL B-41110</strain>
    </source>
</reference>
<dbReference type="PROSITE" id="PS50112">
    <property type="entry name" value="PAS"/>
    <property type="match status" value="1"/>
</dbReference>
<organism evidence="8 9">
    <name type="scientific">Brevibacillus porteri</name>
    <dbReference type="NCBI Taxonomy" id="2126350"/>
    <lineage>
        <taxon>Bacteria</taxon>
        <taxon>Bacillati</taxon>
        <taxon>Bacillota</taxon>
        <taxon>Bacilli</taxon>
        <taxon>Bacillales</taxon>
        <taxon>Paenibacillaceae</taxon>
        <taxon>Brevibacillus</taxon>
    </lineage>
</organism>
<dbReference type="Gene3D" id="3.30.450.20">
    <property type="entry name" value="PAS domain"/>
    <property type="match status" value="1"/>
</dbReference>
<dbReference type="GeneID" id="95748618"/>
<dbReference type="PANTHER" id="PTHR32071:SF57">
    <property type="entry name" value="C4-DICARBOXYLATE TRANSPORT TRANSCRIPTIONAL REGULATORY PROTEIN DCTD"/>
    <property type="match status" value="1"/>
</dbReference>
<dbReference type="InterPro" id="IPR027417">
    <property type="entry name" value="P-loop_NTPase"/>
</dbReference>
<protein>
    <submittedName>
        <fullName evidence="8">Transcriptional regulator</fullName>
    </submittedName>
</protein>
<dbReference type="CDD" id="cd00130">
    <property type="entry name" value="PAS"/>
    <property type="match status" value="1"/>
</dbReference>
<proteinExistence type="predicted"/>
<dbReference type="InterPro" id="IPR003593">
    <property type="entry name" value="AAA+_ATPase"/>
</dbReference>
<dbReference type="Gene3D" id="3.40.50.300">
    <property type="entry name" value="P-loop containing nucleotide triphosphate hydrolases"/>
    <property type="match status" value="1"/>
</dbReference>
<dbReference type="InterPro" id="IPR025944">
    <property type="entry name" value="Sigma_54_int_dom_CS"/>
</dbReference>
<dbReference type="InterPro" id="IPR058031">
    <property type="entry name" value="AAA_lid_NorR"/>
</dbReference>
<dbReference type="EMBL" id="PXZO01000001">
    <property type="protein sequence ID" value="PSK15098.1"/>
    <property type="molecule type" value="Genomic_DNA"/>
</dbReference>
<dbReference type="SUPFAM" id="SSF55785">
    <property type="entry name" value="PYP-like sensor domain (PAS domain)"/>
    <property type="match status" value="1"/>
</dbReference>
<dbReference type="InterPro" id="IPR036388">
    <property type="entry name" value="WH-like_DNA-bd_sf"/>
</dbReference>
<dbReference type="InterPro" id="IPR035965">
    <property type="entry name" value="PAS-like_dom_sf"/>
</dbReference>
<dbReference type="Gene3D" id="1.10.8.60">
    <property type="match status" value="1"/>
</dbReference>
<comment type="caution">
    <text evidence="8">The sequence shown here is derived from an EMBL/GenBank/DDBJ whole genome shotgun (WGS) entry which is preliminary data.</text>
</comment>
<evidence type="ECO:0000256" key="4">
    <source>
        <dbReference type="ARBA" id="ARBA00023125"/>
    </source>
</evidence>
<gene>
    <name evidence="8" type="ORF">C7R92_00435</name>
</gene>
<evidence type="ECO:0000256" key="2">
    <source>
        <dbReference type="ARBA" id="ARBA00022840"/>
    </source>
</evidence>
<dbReference type="Pfam" id="PF25601">
    <property type="entry name" value="AAA_lid_14"/>
    <property type="match status" value="1"/>
</dbReference>
<sequence>MGMPSILLVTKSQKVSQTFERNLRTFFDSRIDVITLSQWQEMNENLQDKIGVILLSTRKLLDSLPDVLADIPFLVARRNIEMTRLPQLMEVSAGTKCLLVANDLITAEDSVEFLRRLGFQHLDFVPYGPEIEMPVTELKKIDLAITHGWPEFVPDHFNRVIDLHNRPIDLTTIFDIAQLFNLSIEKAHYYTADFFRDFVQLGRNLAISVNNEKQLKTKLESILNAVHEGIIGIDKHGYITFFNEDAGKILHLRTEHCINKRFQEIIPDFQVEEVFESREEISDQLLEMRNLYLLVTKIPLMLDGQFLGVVVTFQDVTKVQRIEQEIRKKSTHLGLTAKYHFDNIIGMSQAITSTKEVAVKVSTSDYTVLITGENGTGKEIFAQAIHQNSSRKDMPFVPVNFAGLTESLVESELFGYEEGSFTGAKKGGKIGLFELAHNGTIFLDEIGDAPLSIQAALLRVLQERQVMRVGGNRVIPINVRVIAATNRNLMEMVQKGMFREDLYYRLNVLPLRIPALNERREDILILIEHFLQKKNTNLILSSEVKNSLLEYHWPGNIRELENFVNYLTVIVEGEVGLHHIPERIKNGQVGQTQSSVETELAFPRENGGEIEQILFLLMRNGSLSDYEDILANLLLCSKRQQRIGRGVLNSMLSKPLTEARIRNRLAILNRSGCISVGQKKQQGTQITLLGIQVLQRIKNLNVIEQAFQNRI</sequence>
<dbReference type="SUPFAM" id="SSF52540">
    <property type="entry name" value="P-loop containing nucleoside triphosphate hydrolases"/>
    <property type="match status" value="1"/>
</dbReference>
<dbReference type="InterPro" id="IPR002078">
    <property type="entry name" value="Sigma_54_int"/>
</dbReference>
<keyword evidence="9" id="KW-1185">Reference proteome</keyword>
<keyword evidence="4" id="KW-0238">DNA-binding</keyword>
<keyword evidence="3" id="KW-0805">Transcription regulation</keyword>
<keyword evidence="5" id="KW-0804">Transcription</keyword>
<evidence type="ECO:0000259" key="7">
    <source>
        <dbReference type="PROSITE" id="PS50112"/>
    </source>
</evidence>
<keyword evidence="2" id="KW-0067">ATP-binding</keyword>
<evidence type="ECO:0000256" key="3">
    <source>
        <dbReference type="ARBA" id="ARBA00023015"/>
    </source>
</evidence>
<dbReference type="RefSeq" id="WP_106832830.1">
    <property type="nucleotide sequence ID" value="NZ_JARMEW010000006.1"/>
</dbReference>
<name>A0ABX5FWB6_9BACL</name>
<feature type="domain" description="Sigma-54 factor interaction" evidence="6">
    <location>
        <begin position="344"/>
        <end position="569"/>
    </location>
</feature>
<keyword evidence="1" id="KW-0547">Nucleotide-binding</keyword>
<evidence type="ECO:0000259" key="6">
    <source>
        <dbReference type="PROSITE" id="PS50045"/>
    </source>
</evidence>
<accession>A0ABX5FWB6</accession>
<dbReference type="SMART" id="SM00091">
    <property type="entry name" value="PAS"/>
    <property type="match status" value="1"/>
</dbReference>
<dbReference type="Proteomes" id="UP000241645">
    <property type="component" value="Unassembled WGS sequence"/>
</dbReference>
<dbReference type="InterPro" id="IPR000014">
    <property type="entry name" value="PAS"/>
</dbReference>
<dbReference type="PANTHER" id="PTHR32071">
    <property type="entry name" value="TRANSCRIPTIONAL REGULATORY PROTEIN"/>
    <property type="match status" value="1"/>
</dbReference>
<dbReference type="InterPro" id="IPR025943">
    <property type="entry name" value="Sigma_54_int_dom_ATP-bd_2"/>
</dbReference>
<feature type="domain" description="PAS" evidence="7">
    <location>
        <begin position="215"/>
        <end position="289"/>
    </location>
</feature>
<dbReference type="Pfam" id="PF00158">
    <property type="entry name" value="Sigma54_activat"/>
    <property type="match status" value="1"/>
</dbReference>
<evidence type="ECO:0000256" key="1">
    <source>
        <dbReference type="ARBA" id="ARBA00022741"/>
    </source>
</evidence>
<dbReference type="PROSITE" id="PS50045">
    <property type="entry name" value="SIGMA54_INTERACT_4"/>
    <property type="match status" value="1"/>
</dbReference>
<dbReference type="PROSITE" id="PS00676">
    <property type="entry name" value="SIGMA54_INTERACT_2"/>
    <property type="match status" value="1"/>
</dbReference>
<dbReference type="CDD" id="cd00009">
    <property type="entry name" value="AAA"/>
    <property type="match status" value="1"/>
</dbReference>
<dbReference type="SMART" id="SM00382">
    <property type="entry name" value="AAA"/>
    <property type="match status" value="1"/>
</dbReference>
<dbReference type="Gene3D" id="1.10.10.10">
    <property type="entry name" value="Winged helix-like DNA-binding domain superfamily/Winged helix DNA-binding domain"/>
    <property type="match status" value="1"/>
</dbReference>